<evidence type="ECO:0000313" key="2">
    <source>
        <dbReference type="Proteomes" id="UP001239111"/>
    </source>
</evidence>
<sequence>MDISNSEYGIANKTGKIKNLLVDDGDDEGEMRQLHLQIEKANSIIGKGSEVVDIFNPSPTAEGGKDHRTKNTVKHIDGRAAVRHDSQRWRGRRPRSSSNSSDKDHDRMLMLSKKDIERKEDGRSLQSTKKKNAIRDDILSDDPRSSESPGVASNSKIEDEMSTPLYKSETVKATIHSNRMGQVPSPNCRGSSPKWLSGKTSHVDTESNNGKDVSSTCNSVMPQFDGKELATQSPADSETPSMSMQGIGSREDPLPSTPVSSARKQIDSIGRARGRLEYGVNRRGRSPTCVNSPPKDPHDGDSDNDSLCPNSKDIRSSLISFAVEELRLEYFMSAPFMYPQSTSKSGK</sequence>
<comment type="caution">
    <text evidence="1">The sequence shown here is derived from an EMBL/GenBank/DDBJ whole genome shotgun (WGS) entry which is preliminary data.</text>
</comment>
<name>A0ACC2N0Q1_9HYME</name>
<accession>A0ACC2N0Q1</accession>
<dbReference type="Proteomes" id="UP001239111">
    <property type="component" value="Chromosome 4"/>
</dbReference>
<evidence type="ECO:0000313" key="1">
    <source>
        <dbReference type="EMBL" id="KAJ8664411.1"/>
    </source>
</evidence>
<keyword evidence="2" id="KW-1185">Reference proteome</keyword>
<protein>
    <submittedName>
        <fullName evidence="1">Uncharacterized protein</fullName>
    </submittedName>
</protein>
<organism evidence="1 2">
    <name type="scientific">Eretmocerus hayati</name>
    <dbReference type="NCBI Taxonomy" id="131215"/>
    <lineage>
        <taxon>Eukaryota</taxon>
        <taxon>Metazoa</taxon>
        <taxon>Ecdysozoa</taxon>
        <taxon>Arthropoda</taxon>
        <taxon>Hexapoda</taxon>
        <taxon>Insecta</taxon>
        <taxon>Pterygota</taxon>
        <taxon>Neoptera</taxon>
        <taxon>Endopterygota</taxon>
        <taxon>Hymenoptera</taxon>
        <taxon>Apocrita</taxon>
        <taxon>Proctotrupomorpha</taxon>
        <taxon>Chalcidoidea</taxon>
        <taxon>Aphelinidae</taxon>
        <taxon>Aphelininae</taxon>
        <taxon>Eretmocerus</taxon>
    </lineage>
</organism>
<gene>
    <name evidence="1" type="ORF">QAD02_006073</name>
</gene>
<reference evidence="1" key="1">
    <citation type="submission" date="2023-04" db="EMBL/GenBank/DDBJ databases">
        <title>A chromosome-level genome assembly of the parasitoid wasp Eretmocerus hayati.</title>
        <authorList>
            <person name="Zhong Y."/>
            <person name="Liu S."/>
            <person name="Liu Y."/>
        </authorList>
    </citation>
    <scope>NUCLEOTIDE SEQUENCE</scope>
    <source>
        <strain evidence="1">ZJU_SS_LIU_2023</strain>
    </source>
</reference>
<dbReference type="EMBL" id="CM056744">
    <property type="protein sequence ID" value="KAJ8664411.1"/>
    <property type="molecule type" value="Genomic_DNA"/>
</dbReference>
<proteinExistence type="predicted"/>